<sequence>MAKPTTAADLSEWDFPKLRTTFQMTLDSEGTDEAEFFDVKFYPYGSINAPPVFAATSKKHAVICRLKDIGEKEKDKNPCEILRVIRDDDETARNCTCCWSKDPVTGAPWLLVAGNDAKIKIYDVVEGKLVRTLVGHGGGINDITTSPANPAIIASASDDTTVRIWSLDKVHSSQPCVAILGGEGHIYDLLSVAFHRTGRYLLSAGHDQWINLWTLPDIPNKPVDMPIVLHYPHFASCEVHGNLVDCVAFYGDMILSRACHEDKIVLWRVEGFDSGNPPLPPLGAPTNFDPKEQTRSAFAKVSPPNRYALFTRLLQFSTPDCHSQFFMRFRMFHTQNKHPILAFANAKSKTFFWDMNRFREYNRFIDALDDHEEANKSKETPNGRPPAPEKPHWLLVKKGKAPNPRAVTGGAGGAGDKNSMATASPDPDNVIGLGGYNQRTLTEWAEMYETGNPQALIRCHKQNTIDGSFVGRQVAWSPEGDWCVVVGNQNNAILYHRWGKDTKGASSKDRKGSTPVPTVTVTNGSGNRNGTGTAHPFSGGSGGSGGGGVLAPPPAGQPVVLPVVGAASSAGTTYMYGPPDATPGLFDPQAA</sequence>
<evidence type="ECO:0000313" key="8">
    <source>
        <dbReference type="EMBL" id="KAK4211708.1"/>
    </source>
</evidence>
<feature type="region of interest" description="Disordered" evidence="7">
    <location>
        <begin position="399"/>
        <end position="431"/>
    </location>
</feature>
<evidence type="ECO:0000256" key="1">
    <source>
        <dbReference type="ARBA" id="ARBA00008075"/>
    </source>
</evidence>
<feature type="repeat" description="WD" evidence="6">
    <location>
        <begin position="182"/>
        <end position="215"/>
    </location>
</feature>
<feature type="repeat" description="WD" evidence="6">
    <location>
        <begin position="133"/>
        <end position="168"/>
    </location>
</feature>
<feature type="compositionally biased region" description="Basic and acidic residues" evidence="7">
    <location>
        <begin position="501"/>
        <end position="512"/>
    </location>
</feature>
<evidence type="ECO:0000256" key="3">
    <source>
        <dbReference type="ARBA" id="ARBA00022737"/>
    </source>
</evidence>
<dbReference type="Proteomes" id="UP001301769">
    <property type="component" value="Unassembled WGS sequence"/>
</dbReference>
<feature type="compositionally biased region" description="Low complexity" evidence="7">
    <location>
        <begin position="518"/>
        <end position="533"/>
    </location>
</feature>
<evidence type="ECO:0000313" key="9">
    <source>
        <dbReference type="Proteomes" id="UP001301769"/>
    </source>
</evidence>
<keyword evidence="4" id="KW-0805">Transcription regulation</keyword>
<dbReference type="PROSITE" id="PS50082">
    <property type="entry name" value="WD_REPEATS_2"/>
    <property type="match status" value="2"/>
</dbReference>
<evidence type="ECO:0000256" key="4">
    <source>
        <dbReference type="ARBA" id="ARBA00023015"/>
    </source>
</evidence>
<dbReference type="PANTHER" id="PTHR10253">
    <property type="entry name" value="POLYCOMB PROTEIN"/>
    <property type="match status" value="1"/>
</dbReference>
<dbReference type="InterPro" id="IPR001680">
    <property type="entry name" value="WD40_rpt"/>
</dbReference>
<dbReference type="InterPro" id="IPR051243">
    <property type="entry name" value="PcG_WD-repeat"/>
</dbReference>
<dbReference type="InterPro" id="IPR015943">
    <property type="entry name" value="WD40/YVTN_repeat-like_dom_sf"/>
</dbReference>
<evidence type="ECO:0000256" key="5">
    <source>
        <dbReference type="ARBA" id="ARBA00023163"/>
    </source>
</evidence>
<evidence type="ECO:0000256" key="6">
    <source>
        <dbReference type="PROSITE-ProRule" id="PRU00221"/>
    </source>
</evidence>
<keyword evidence="3" id="KW-0677">Repeat</keyword>
<dbReference type="EMBL" id="MU858143">
    <property type="protein sequence ID" value="KAK4211708.1"/>
    <property type="molecule type" value="Genomic_DNA"/>
</dbReference>
<organism evidence="8 9">
    <name type="scientific">Rhypophila decipiens</name>
    <dbReference type="NCBI Taxonomy" id="261697"/>
    <lineage>
        <taxon>Eukaryota</taxon>
        <taxon>Fungi</taxon>
        <taxon>Dikarya</taxon>
        <taxon>Ascomycota</taxon>
        <taxon>Pezizomycotina</taxon>
        <taxon>Sordariomycetes</taxon>
        <taxon>Sordariomycetidae</taxon>
        <taxon>Sordariales</taxon>
        <taxon>Naviculisporaceae</taxon>
        <taxon>Rhypophila</taxon>
    </lineage>
</organism>
<dbReference type="SMART" id="SM00320">
    <property type="entry name" value="WD40"/>
    <property type="match status" value="4"/>
</dbReference>
<dbReference type="SUPFAM" id="SSF50978">
    <property type="entry name" value="WD40 repeat-like"/>
    <property type="match status" value="1"/>
</dbReference>
<protein>
    <submittedName>
        <fullName evidence="8">WD40-repeat-containing domain protein</fullName>
    </submittedName>
</protein>
<comment type="similarity">
    <text evidence="1">Belongs to the WD repeat ESC family.</text>
</comment>
<proteinExistence type="inferred from homology"/>
<reference evidence="8" key="2">
    <citation type="submission" date="2023-05" db="EMBL/GenBank/DDBJ databases">
        <authorList>
            <consortium name="Lawrence Berkeley National Laboratory"/>
            <person name="Steindorff A."/>
            <person name="Hensen N."/>
            <person name="Bonometti L."/>
            <person name="Westerberg I."/>
            <person name="Brannstrom I.O."/>
            <person name="Guillou S."/>
            <person name="Cros-Aarteil S."/>
            <person name="Calhoun S."/>
            <person name="Haridas S."/>
            <person name="Kuo A."/>
            <person name="Mondo S."/>
            <person name="Pangilinan J."/>
            <person name="Riley R."/>
            <person name="Labutti K."/>
            <person name="Andreopoulos B."/>
            <person name="Lipzen A."/>
            <person name="Chen C."/>
            <person name="Yanf M."/>
            <person name="Daum C."/>
            <person name="Ng V."/>
            <person name="Clum A."/>
            <person name="Ohm R."/>
            <person name="Martin F."/>
            <person name="Silar P."/>
            <person name="Natvig D."/>
            <person name="Lalanne C."/>
            <person name="Gautier V."/>
            <person name="Ament-Velasquez S.L."/>
            <person name="Kruys A."/>
            <person name="Hutchinson M.I."/>
            <person name="Powell A.J."/>
            <person name="Barry K."/>
            <person name="Miller A.N."/>
            <person name="Grigoriev I.V."/>
            <person name="Debuchy R."/>
            <person name="Gladieux P."/>
            <person name="Thoren M.H."/>
            <person name="Johannesson H."/>
        </authorList>
    </citation>
    <scope>NUCLEOTIDE SEQUENCE</scope>
    <source>
        <strain evidence="8">PSN293</strain>
    </source>
</reference>
<name>A0AAN6Y3W1_9PEZI</name>
<feature type="compositionally biased region" description="Gly residues" evidence="7">
    <location>
        <begin position="539"/>
        <end position="549"/>
    </location>
</feature>
<feature type="region of interest" description="Disordered" evidence="7">
    <location>
        <begin position="501"/>
        <end position="556"/>
    </location>
</feature>
<dbReference type="AlphaFoldDB" id="A0AAN6Y3W1"/>
<keyword evidence="5" id="KW-0804">Transcription</keyword>
<dbReference type="Pfam" id="PF00400">
    <property type="entry name" value="WD40"/>
    <property type="match status" value="2"/>
</dbReference>
<keyword evidence="2 6" id="KW-0853">WD repeat</keyword>
<evidence type="ECO:0000256" key="2">
    <source>
        <dbReference type="ARBA" id="ARBA00022574"/>
    </source>
</evidence>
<gene>
    <name evidence="8" type="ORF">QBC37DRAFT_208321</name>
</gene>
<comment type="caution">
    <text evidence="8">The sequence shown here is derived from an EMBL/GenBank/DDBJ whole genome shotgun (WGS) entry which is preliminary data.</text>
</comment>
<evidence type="ECO:0000256" key="7">
    <source>
        <dbReference type="SAM" id="MobiDB-lite"/>
    </source>
</evidence>
<accession>A0AAN6Y3W1</accession>
<dbReference type="Gene3D" id="2.130.10.10">
    <property type="entry name" value="YVTN repeat-like/Quinoprotein amine dehydrogenase"/>
    <property type="match status" value="1"/>
</dbReference>
<dbReference type="PROSITE" id="PS50294">
    <property type="entry name" value="WD_REPEATS_REGION"/>
    <property type="match status" value="2"/>
</dbReference>
<dbReference type="InterPro" id="IPR036322">
    <property type="entry name" value="WD40_repeat_dom_sf"/>
</dbReference>
<keyword evidence="9" id="KW-1185">Reference proteome</keyword>
<reference evidence="8" key="1">
    <citation type="journal article" date="2023" name="Mol. Phylogenet. Evol.">
        <title>Genome-scale phylogeny and comparative genomics of the fungal order Sordariales.</title>
        <authorList>
            <person name="Hensen N."/>
            <person name="Bonometti L."/>
            <person name="Westerberg I."/>
            <person name="Brannstrom I.O."/>
            <person name="Guillou S."/>
            <person name="Cros-Aarteil S."/>
            <person name="Calhoun S."/>
            <person name="Haridas S."/>
            <person name="Kuo A."/>
            <person name="Mondo S."/>
            <person name="Pangilinan J."/>
            <person name="Riley R."/>
            <person name="LaButti K."/>
            <person name="Andreopoulos B."/>
            <person name="Lipzen A."/>
            <person name="Chen C."/>
            <person name="Yan M."/>
            <person name="Daum C."/>
            <person name="Ng V."/>
            <person name="Clum A."/>
            <person name="Steindorff A."/>
            <person name="Ohm R.A."/>
            <person name="Martin F."/>
            <person name="Silar P."/>
            <person name="Natvig D.O."/>
            <person name="Lalanne C."/>
            <person name="Gautier V."/>
            <person name="Ament-Velasquez S.L."/>
            <person name="Kruys A."/>
            <person name="Hutchinson M.I."/>
            <person name="Powell A.J."/>
            <person name="Barry K."/>
            <person name="Miller A.N."/>
            <person name="Grigoriev I.V."/>
            <person name="Debuchy R."/>
            <person name="Gladieux P."/>
            <person name="Hiltunen Thoren M."/>
            <person name="Johannesson H."/>
        </authorList>
    </citation>
    <scope>NUCLEOTIDE SEQUENCE</scope>
    <source>
        <strain evidence="8">PSN293</strain>
    </source>
</reference>